<dbReference type="AlphaFoldDB" id="A0A975IN78"/>
<gene>
    <name evidence="3" type="ORF">G127AT_13490</name>
</gene>
<evidence type="ECO:0000313" key="3">
    <source>
        <dbReference type="EMBL" id="QTX04280.1"/>
    </source>
</evidence>
<feature type="region of interest" description="Disordered" evidence="1">
    <location>
        <begin position="366"/>
        <end position="418"/>
    </location>
</feature>
<evidence type="ECO:0000313" key="4">
    <source>
        <dbReference type="Proteomes" id="UP000671914"/>
    </source>
</evidence>
<sequence>MARPPLTLAALATAAVPGLEPTGVARHSRGRAGAYDAARICTADGRILLIRVPRSQAAESEQSADLVALRALTNGIRARLPFAVPEFAGQVPAGDTRGIVTDFLDGAAYDAELLTADESLAASIGRSIAALHALPPAFVSEAGLPRRTADEVRHEATRLIASAAETGRLPAALLRRWEEAADDEVLWRFRPTVINGSLDADSILVQTGAVSAIVGWSGLEVGDPARDLHWLLTSRGRAAGTALDAYRSALGGTDEALQRRALLWGELELARWLLHGVASRDDSIVEDAVGLLDGLVERVHTHESSPLSADTGPILAVGEVETLLDRTPRDRAAREAGGSLLTDSYRFSELEGGDRDEVEANLTKPIPLDLDGWGEEVDAGAEAAAQTGADAEAPAASEPSDPERAATDAQAERNSASS</sequence>
<evidence type="ECO:0000256" key="1">
    <source>
        <dbReference type="SAM" id="MobiDB-lite"/>
    </source>
</evidence>
<evidence type="ECO:0000259" key="2">
    <source>
        <dbReference type="Pfam" id="PF01636"/>
    </source>
</evidence>
<organism evidence="3 4">
    <name type="scientific">Agromyces archimandritae</name>
    <dbReference type="NCBI Taxonomy" id="2781962"/>
    <lineage>
        <taxon>Bacteria</taxon>
        <taxon>Bacillati</taxon>
        <taxon>Actinomycetota</taxon>
        <taxon>Actinomycetes</taxon>
        <taxon>Micrococcales</taxon>
        <taxon>Microbacteriaceae</taxon>
        <taxon>Agromyces</taxon>
    </lineage>
</organism>
<accession>A0A975IN78</accession>
<dbReference type="KEGG" id="aarc:G127AT_13490"/>
<protein>
    <submittedName>
        <fullName evidence="3">Phosphotransferase</fullName>
    </submittedName>
</protein>
<dbReference type="EMBL" id="CP071696">
    <property type="protein sequence ID" value="QTX04280.1"/>
    <property type="molecule type" value="Genomic_DNA"/>
</dbReference>
<dbReference type="RefSeq" id="WP_210897712.1">
    <property type="nucleotide sequence ID" value="NZ_CP071696.1"/>
</dbReference>
<feature type="compositionally biased region" description="Low complexity" evidence="1">
    <location>
        <begin position="380"/>
        <end position="399"/>
    </location>
</feature>
<reference evidence="3" key="1">
    <citation type="submission" date="2021-03" db="EMBL/GenBank/DDBJ databases">
        <title>Agromyces archimandritus sp. nov., isolated from the cockroach Archimandrita tessellata.</title>
        <authorList>
            <person name="Guzman J."/>
            <person name="Ortuzar M."/>
            <person name="Poehlein A."/>
            <person name="Daniel R."/>
            <person name="Trujillo M."/>
            <person name="Vilcinskas A."/>
        </authorList>
    </citation>
    <scope>NUCLEOTIDE SEQUENCE</scope>
    <source>
        <strain evidence="3">G127AT</strain>
    </source>
</reference>
<dbReference type="Gene3D" id="3.90.1200.10">
    <property type="match status" value="1"/>
</dbReference>
<dbReference type="Proteomes" id="UP000671914">
    <property type="component" value="Chromosome"/>
</dbReference>
<proteinExistence type="predicted"/>
<dbReference type="InterPro" id="IPR002575">
    <property type="entry name" value="Aminoglycoside_PTrfase"/>
</dbReference>
<dbReference type="SUPFAM" id="SSF56112">
    <property type="entry name" value="Protein kinase-like (PK-like)"/>
    <property type="match status" value="1"/>
</dbReference>
<name>A0A975IN78_9MICO</name>
<feature type="domain" description="Aminoglycoside phosphotransferase" evidence="2">
    <location>
        <begin position="48"/>
        <end position="258"/>
    </location>
</feature>
<keyword evidence="4" id="KW-1185">Reference proteome</keyword>
<dbReference type="InterPro" id="IPR011009">
    <property type="entry name" value="Kinase-like_dom_sf"/>
</dbReference>
<dbReference type="Pfam" id="PF01636">
    <property type="entry name" value="APH"/>
    <property type="match status" value="1"/>
</dbReference>